<protein>
    <submittedName>
        <fullName evidence="1">Uncharacterized protein</fullName>
    </submittedName>
</protein>
<dbReference type="AlphaFoldDB" id="A0A1R3JRP7"/>
<keyword evidence="2" id="KW-1185">Reference proteome</keyword>
<accession>A0A1R3JRP7</accession>
<feature type="non-terminal residue" evidence="1">
    <location>
        <position position="37"/>
    </location>
</feature>
<comment type="caution">
    <text evidence="1">The sequence shown here is derived from an EMBL/GenBank/DDBJ whole genome shotgun (WGS) entry which is preliminary data.</text>
</comment>
<proteinExistence type="predicted"/>
<gene>
    <name evidence="1" type="ORF">CCACVL1_04537</name>
</gene>
<evidence type="ECO:0000313" key="2">
    <source>
        <dbReference type="Proteomes" id="UP000188268"/>
    </source>
</evidence>
<sequence>MEVSVETLNVCSKSGETRRGVDGMETTLHLSETFRGS</sequence>
<reference evidence="1 2" key="1">
    <citation type="submission" date="2013-09" db="EMBL/GenBank/DDBJ databases">
        <title>Corchorus capsularis genome sequencing.</title>
        <authorList>
            <person name="Alam M."/>
            <person name="Haque M.S."/>
            <person name="Islam M.S."/>
            <person name="Emdad E.M."/>
            <person name="Islam M.M."/>
            <person name="Ahmed B."/>
            <person name="Halim A."/>
            <person name="Hossen Q.M.M."/>
            <person name="Hossain M.Z."/>
            <person name="Ahmed R."/>
            <person name="Khan M.M."/>
            <person name="Islam R."/>
            <person name="Rashid M.M."/>
            <person name="Khan S.A."/>
            <person name="Rahman M.S."/>
            <person name="Alam M."/>
        </authorList>
    </citation>
    <scope>NUCLEOTIDE SEQUENCE [LARGE SCALE GENOMIC DNA]</scope>
    <source>
        <strain evidence="2">cv. CVL-1</strain>
        <tissue evidence="1">Whole seedling</tissue>
    </source>
</reference>
<organism evidence="1 2">
    <name type="scientific">Corchorus capsularis</name>
    <name type="common">Jute</name>
    <dbReference type="NCBI Taxonomy" id="210143"/>
    <lineage>
        <taxon>Eukaryota</taxon>
        <taxon>Viridiplantae</taxon>
        <taxon>Streptophyta</taxon>
        <taxon>Embryophyta</taxon>
        <taxon>Tracheophyta</taxon>
        <taxon>Spermatophyta</taxon>
        <taxon>Magnoliopsida</taxon>
        <taxon>eudicotyledons</taxon>
        <taxon>Gunneridae</taxon>
        <taxon>Pentapetalae</taxon>
        <taxon>rosids</taxon>
        <taxon>malvids</taxon>
        <taxon>Malvales</taxon>
        <taxon>Malvaceae</taxon>
        <taxon>Grewioideae</taxon>
        <taxon>Apeibeae</taxon>
        <taxon>Corchorus</taxon>
    </lineage>
</organism>
<evidence type="ECO:0000313" key="1">
    <source>
        <dbReference type="EMBL" id="OMO97474.1"/>
    </source>
</evidence>
<dbReference type="EMBL" id="AWWV01007215">
    <property type="protein sequence ID" value="OMO97474.1"/>
    <property type="molecule type" value="Genomic_DNA"/>
</dbReference>
<dbReference type="Proteomes" id="UP000188268">
    <property type="component" value="Unassembled WGS sequence"/>
</dbReference>
<name>A0A1R3JRP7_COCAP</name>
<dbReference type="Gramene" id="OMO97474">
    <property type="protein sequence ID" value="OMO97474"/>
    <property type="gene ID" value="CCACVL1_04537"/>
</dbReference>